<keyword evidence="3" id="KW-1185">Reference proteome</keyword>
<dbReference type="RefSeq" id="WP_168029190.1">
    <property type="nucleotide sequence ID" value="NZ_JAAVNE010000010.1"/>
</dbReference>
<gene>
    <name evidence="2" type="ORF">HEQ75_08305</name>
</gene>
<comment type="caution">
    <text evidence="2">The sequence shown here is derived from an EMBL/GenBank/DDBJ whole genome shotgun (WGS) entry which is preliminary data.</text>
</comment>
<keyword evidence="1" id="KW-1133">Transmembrane helix</keyword>
<dbReference type="Proteomes" id="UP000787635">
    <property type="component" value="Unassembled WGS sequence"/>
</dbReference>
<feature type="transmembrane region" description="Helical" evidence="1">
    <location>
        <begin position="6"/>
        <end position="26"/>
    </location>
</feature>
<evidence type="ECO:0000256" key="1">
    <source>
        <dbReference type="SAM" id="Phobius"/>
    </source>
</evidence>
<evidence type="ECO:0000313" key="2">
    <source>
        <dbReference type="EMBL" id="NKC30863.1"/>
    </source>
</evidence>
<protein>
    <submittedName>
        <fullName evidence="2">Uncharacterized protein</fullName>
    </submittedName>
</protein>
<evidence type="ECO:0000313" key="3">
    <source>
        <dbReference type="Proteomes" id="UP000787635"/>
    </source>
</evidence>
<organism evidence="2 3">
    <name type="scientific">Falsiroseomonas selenitidurans</name>
    <dbReference type="NCBI Taxonomy" id="2716335"/>
    <lineage>
        <taxon>Bacteria</taxon>
        <taxon>Pseudomonadati</taxon>
        <taxon>Pseudomonadota</taxon>
        <taxon>Alphaproteobacteria</taxon>
        <taxon>Acetobacterales</taxon>
        <taxon>Roseomonadaceae</taxon>
        <taxon>Falsiroseomonas</taxon>
    </lineage>
</organism>
<proteinExistence type="predicted"/>
<keyword evidence="1" id="KW-0472">Membrane</keyword>
<keyword evidence="1" id="KW-0812">Transmembrane</keyword>
<reference evidence="2 3" key="1">
    <citation type="submission" date="2020-03" db="EMBL/GenBank/DDBJ databases">
        <title>Roseomonas selenitidurans sp. nov. isolated from urban soil.</title>
        <authorList>
            <person name="Liu H."/>
        </authorList>
    </citation>
    <scope>NUCLEOTIDE SEQUENCE [LARGE SCALE GENOMIC DNA]</scope>
    <source>
        <strain evidence="2 3">BU-1</strain>
    </source>
</reference>
<accession>A0ABX1E4Y4</accession>
<dbReference type="EMBL" id="JAAVNE010000010">
    <property type="protein sequence ID" value="NKC30863.1"/>
    <property type="molecule type" value="Genomic_DNA"/>
</dbReference>
<name>A0ABX1E4Y4_9PROT</name>
<sequence>MARHTLLYGLGALFLAVVVVATIVIVRQPPEPGTAAAFRALSAGPPSPAVVLPGSVPVQPPDQRRPAADSCTSFNRELDEAAQAQARIGNQAEAQRLLSLRQTCPGAAQRR</sequence>